<sequence>MNPFFHLHTVADGVWAAIVVPGSGALGNAAIIDLGDSVVVVDTFGLPQAAELLKETAEKLTGKPVQYVVNTHYHGDHHYGNQAFTDSQIITTAITREFLIREGTPPLEAWQDGLQQVINTLEKGRKAAPDYRLQTAFANEIADKKALLAAVPDISRVTASVTFSDKMEIHGSARTATVLTFGGGHTESDAMVYVEDAGVFIAGGLVLSRTHPAMAVPAV</sequence>
<comment type="catalytic activity">
    <reaction evidence="1">
        <text>3',5'-cyclic CMP + H2O = CMP + H(+)</text>
        <dbReference type="Rhea" id="RHEA:72675"/>
        <dbReference type="ChEBI" id="CHEBI:15377"/>
        <dbReference type="ChEBI" id="CHEBI:15378"/>
        <dbReference type="ChEBI" id="CHEBI:58003"/>
        <dbReference type="ChEBI" id="CHEBI:60377"/>
    </reaction>
    <physiologicalReaction direction="left-to-right" evidence="1">
        <dbReference type="Rhea" id="RHEA:72676"/>
    </physiologicalReaction>
</comment>
<gene>
    <name evidence="5" type="ORF">SAMN05216192_110124</name>
</gene>
<protein>
    <submittedName>
        <fullName evidence="5">Metallo-beta-lactamase superfamily protein</fullName>
    </submittedName>
</protein>
<evidence type="ECO:0000256" key="1">
    <source>
        <dbReference type="ARBA" id="ARBA00034221"/>
    </source>
</evidence>
<dbReference type="STRING" id="1174501.SAMN05216192_110124"/>
<evidence type="ECO:0000313" key="6">
    <source>
        <dbReference type="Proteomes" id="UP000199050"/>
    </source>
</evidence>
<dbReference type="PANTHER" id="PTHR42951">
    <property type="entry name" value="METALLO-BETA-LACTAMASE DOMAIN-CONTAINING"/>
    <property type="match status" value="1"/>
</dbReference>
<dbReference type="CDD" id="cd16282">
    <property type="entry name" value="metallo-hydrolase-like_MBL-fold"/>
    <property type="match status" value="1"/>
</dbReference>
<dbReference type="Gene3D" id="3.60.15.10">
    <property type="entry name" value="Ribonuclease Z/Hydroxyacylglutathione hydrolase-like"/>
    <property type="match status" value="1"/>
</dbReference>
<evidence type="ECO:0000256" key="3">
    <source>
        <dbReference type="ARBA" id="ARBA00048505"/>
    </source>
</evidence>
<reference evidence="6" key="1">
    <citation type="submission" date="2016-10" db="EMBL/GenBank/DDBJ databases">
        <authorList>
            <person name="Varghese N."/>
            <person name="Submissions S."/>
        </authorList>
    </citation>
    <scope>NUCLEOTIDE SEQUENCE [LARGE SCALE GENOMIC DNA]</scope>
    <source>
        <strain evidence="6">CGMCC 1.11012</strain>
    </source>
</reference>
<evidence type="ECO:0000256" key="2">
    <source>
        <dbReference type="ARBA" id="ARBA00034301"/>
    </source>
</evidence>
<evidence type="ECO:0000313" key="5">
    <source>
        <dbReference type="EMBL" id="SDI98169.1"/>
    </source>
</evidence>
<dbReference type="AlphaFoldDB" id="A0A1G8Q070"/>
<keyword evidence="6" id="KW-1185">Reference proteome</keyword>
<feature type="domain" description="Metallo-beta-lactamase" evidence="4">
    <location>
        <begin position="26"/>
        <end position="219"/>
    </location>
</feature>
<dbReference type="SMART" id="SM00849">
    <property type="entry name" value="Lactamase_B"/>
    <property type="match status" value="1"/>
</dbReference>
<dbReference type="Pfam" id="PF00753">
    <property type="entry name" value="Lactamase_B"/>
    <property type="match status" value="1"/>
</dbReference>
<comment type="catalytic activity">
    <reaction evidence="3">
        <text>3',5'-cyclic UMP + H2O = UMP + H(+)</text>
        <dbReference type="Rhea" id="RHEA:70575"/>
        <dbReference type="ChEBI" id="CHEBI:15377"/>
        <dbReference type="ChEBI" id="CHEBI:15378"/>
        <dbReference type="ChEBI" id="CHEBI:57865"/>
        <dbReference type="ChEBI" id="CHEBI:184387"/>
    </reaction>
    <physiologicalReaction direction="left-to-right" evidence="3">
        <dbReference type="Rhea" id="RHEA:70576"/>
    </physiologicalReaction>
</comment>
<dbReference type="InterPro" id="IPR001279">
    <property type="entry name" value="Metallo-B-lactamas"/>
</dbReference>
<accession>A0A1G8Q070</accession>
<dbReference type="PANTHER" id="PTHR42951:SF4">
    <property type="entry name" value="ACYL-COENZYME A THIOESTERASE MBLAC2"/>
    <property type="match status" value="1"/>
</dbReference>
<dbReference type="EMBL" id="FNDX01000010">
    <property type="protein sequence ID" value="SDI98169.1"/>
    <property type="molecule type" value="Genomic_DNA"/>
</dbReference>
<dbReference type="SUPFAM" id="SSF56281">
    <property type="entry name" value="Metallo-hydrolase/oxidoreductase"/>
    <property type="match status" value="1"/>
</dbReference>
<proteinExistence type="predicted"/>
<dbReference type="RefSeq" id="WP_090714263.1">
    <property type="nucleotide sequence ID" value="NZ_CBCSKY010000008.1"/>
</dbReference>
<dbReference type="Proteomes" id="UP000199050">
    <property type="component" value="Unassembled WGS sequence"/>
</dbReference>
<dbReference type="OrthoDB" id="420651at2"/>
<organism evidence="5 6">
    <name type="scientific">Paenibacillus typhae</name>
    <dbReference type="NCBI Taxonomy" id="1174501"/>
    <lineage>
        <taxon>Bacteria</taxon>
        <taxon>Bacillati</taxon>
        <taxon>Bacillota</taxon>
        <taxon>Bacilli</taxon>
        <taxon>Bacillales</taxon>
        <taxon>Paenibacillaceae</taxon>
        <taxon>Paenibacillus</taxon>
    </lineage>
</organism>
<evidence type="ECO:0000259" key="4">
    <source>
        <dbReference type="SMART" id="SM00849"/>
    </source>
</evidence>
<dbReference type="InterPro" id="IPR036866">
    <property type="entry name" value="RibonucZ/Hydroxyglut_hydro"/>
</dbReference>
<name>A0A1G8Q070_9BACL</name>
<comment type="function">
    <text evidence="2">Counteracts the endogenous Pycsar antiviral defense system. Phosphodiesterase that enables metal-dependent hydrolysis of host cyclic nucleotide Pycsar defense signals such as cCMP and cUMP.</text>
</comment>
<dbReference type="InterPro" id="IPR050855">
    <property type="entry name" value="NDM-1-like"/>
</dbReference>